<dbReference type="PANTHER" id="PTHR13318:SF279">
    <property type="entry name" value="LEUCINE-RICH REPEAT DOMAIN SUPERFAMILY"/>
    <property type="match status" value="1"/>
</dbReference>
<sequence length="363" mass="41108">MAQLGDDELISIFKRINNPDDQRSFSRVSKQFLKLACSRLTNLNIAFPDLLYDILPESPNLVTFECHKPLSNTHMKLLAFSCPKLQYMNLSLEKNTDSQADSMIEVDFDNNGLCEVTNACRNLYYVSLSRRLHVGDVEVTSLVRSSKNLAVLDLSGCVSVTDESLKAIAETTSWLSVLNLQGCYLITDLGLKYLSNGHVRHFLEELVLAECDRISDDGISYLKQIRCLTDLNLSKCGVNITDVGIGSLLQLPKIERLDLSWLINVTDISLFVIREHYWKLRAISLTGCEAVTSEGLLAFENHATLEELEFFSCHNFSWEDVVILASSCQRLKYLGLSRRMVTPIPEAVDNDFYVINNCWIDWE</sequence>
<proteinExistence type="predicted"/>
<dbReference type="Pfam" id="PF13516">
    <property type="entry name" value="LRR_6"/>
    <property type="match status" value="1"/>
</dbReference>
<dbReference type="GO" id="GO:0031146">
    <property type="term" value="P:SCF-dependent proteasomal ubiquitin-dependent protein catabolic process"/>
    <property type="evidence" value="ECO:0007669"/>
    <property type="project" value="TreeGrafter"/>
</dbReference>
<dbReference type="EMBL" id="OX465082">
    <property type="protein sequence ID" value="CAI9289409.1"/>
    <property type="molecule type" value="Genomic_DNA"/>
</dbReference>
<gene>
    <name evidence="2" type="ORF">LSALG_LOCUS28648</name>
</gene>
<reference evidence="2" key="1">
    <citation type="submission" date="2023-04" db="EMBL/GenBank/DDBJ databases">
        <authorList>
            <person name="Vijverberg K."/>
            <person name="Xiong W."/>
            <person name="Schranz E."/>
        </authorList>
    </citation>
    <scope>NUCLEOTIDE SEQUENCE</scope>
</reference>
<keyword evidence="3" id="KW-1185">Reference proteome</keyword>
<dbReference type="Gene3D" id="3.80.10.10">
    <property type="entry name" value="Ribonuclease Inhibitor"/>
    <property type="match status" value="2"/>
</dbReference>
<organism evidence="2 3">
    <name type="scientific">Lactuca saligna</name>
    <name type="common">Willowleaf lettuce</name>
    <dbReference type="NCBI Taxonomy" id="75948"/>
    <lineage>
        <taxon>Eukaryota</taxon>
        <taxon>Viridiplantae</taxon>
        <taxon>Streptophyta</taxon>
        <taxon>Embryophyta</taxon>
        <taxon>Tracheophyta</taxon>
        <taxon>Spermatophyta</taxon>
        <taxon>Magnoliopsida</taxon>
        <taxon>eudicotyledons</taxon>
        <taxon>Gunneridae</taxon>
        <taxon>Pentapetalae</taxon>
        <taxon>asterids</taxon>
        <taxon>campanulids</taxon>
        <taxon>Asterales</taxon>
        <taxon>Asteraceae</taxon>
        <taxon>Cichorioideae</taxon>
        <taxon>Cichorieae</taxon>
        <taxon>Lactucinae</taxon>
        <taxon>Lactuca</taxon>
    </lineage>
</organism>
<dbReference type="InterPro" id="IPR057207">
    <property type="entry name" value="FBXL15_LRR"/>
</dbReference>
<accession>A0AA35ZBC0</accession>
<name>A0AA35ZBC0_LACSI</name>
<dbReference type="Proteomes" id="UP001177003">
    <property type="component" value="Chromosome 6"/>
</dbReference>
<dbReference type="InterPro" id="IPR032675">
    <property type="entry name" value="LRR_dom_sf"/>
</dbReference>
<dbReference type="GO" id="GO:0019005">
    <property type="term" value="C:SCF ubiquitin ligase complex"/>
    <property type="evidence" value="ECO:0007669"/>
    <property type="project" value="TreeGrafter"/>
</dbReference>
<dbReference type="InterPro" id="IPR001611">
    <property type="entry name" value="Leu-rich_rpt"/>
</dbReference>
<evidence type="ECO:0000259" key="1">
    <source>
        <dbReference type="Pfam" id="PF25372"/>
    </source>
</evidence>
<feature type="domain" description="F-box/LRR-repeat protein 15-like leucin rich repeat" evidence="1">
    <location>
        <begin position="140"/>
        <end position="222"/>
    </location>
</feature>
<dbReference type="AlphaFoldDB" id="A0AA35ZBC0"/>
<dbReference type="SUPFAM" id="SSF52047">
    <property type="entry name" value="RNI-like"/>
    <property type="match status" value="1"/>
</dbReference>
<protein>
    <recommendedName>
        <fullName evidence="1">F-box/LRR-repeat protein 15-like leucin rich repeat domain-containing protein</fullName>
    </recommendedName>
</protein>
<dbReference type="PANTHER" id="PTHR13318">
    <property type="entry name" value="PARTNER OF PAIRED, ISOFORM B-RELATED"/>
    <property type="match status" value="1"/>
</dbReference>
<dbReference type="SMART" id="SM00367">
    <property type="entry name" value="LRR_CC"/>
    <property type="match status" value="8"/>
</dbReference>
<dbReference type="InterPro" id="IPR006553">
    <property type="entry name" value="Leu-rich_rpt_Cys-con_subtyp"/>
</dbReference>
<dbReference type="Pfam" id="PF25372">
    <property type="entry name" value="DUF7885"/>
    <property type="match status" value="1"/>
</dbReference>
<evidence type="ECO:0000313" key="2">
    <source>
        <dbReference type="EMBL" id="CAI9289409.1"/>
    </source>
</evidence>
<evidence type="ECO:0000313" key="3">
    <source>
        <dbReference type="Proteomes" id="UP001177003"/>
    </source>
</evidence>